<dbReference type="NCBIfam" id="NF038007">
    <property type="entry name" value="ABC_ATP_DarD"/>
    <property type="match status" value="1"/>
</dbReference>
<evidence type="ECO:0000256" key="3">
    <source>
        <dbReference type="ARBA" id="ARBA00022840"/>
    </source>
</evidence>
<dbReference type="Pfam" id="PF00005">
    <property type="entry name" value="ABC_tran"/>
    <property type="match status" value="1"/>
</dbReference>
<dbReference type="Gene3D" id="3.40.50.300">
    <property type="entry name" value="P-loop containing nucleotide triphosphate hydrolases"/>
    <property type="match status" value="1"/>
</dbReference>
<dbReference type="InterPro" id="IPR003439">
    <property type="entry name" value="ABC_transporter-like_ATP-bd"/>
</dbReference>
<dbReference type="EMBL" id="SJOI01000001">
    <property type="protein sequence ID" value="TCL06109.1"/>
    <property type="molecule type" value="Genomic_DNA"/>
</dbReference>
<dbReference type="AlphaFoldDB" id="A0A4R1NGL1"/>
<evidence type="ECO:0000256" key="1">
    <source>
        <dbReference type="ARBA" id="ARBA00022448"/>
    </source>
</evidence>
<dbReference type="InterPro" id="IPR003593">
    <property type="entry name" value="AAA+_ATPase"/>
</dbReference>
<dbReference type="SMART" id="SM00382">
    <property type="entry name" value="AAA"/>
    <property type="match status" value="1"/>
</dbReference>
<evidence type="ECO:0000313" key="7">
    <source>
        <dbReference type="Proteomes" id="UP000294555"/>
    </source>
</evidence>
<dbReference type="OrthoDB" id="9801477at2"/>
<comment type="caution">
    <text evidence="6">The sequence shown here is derived from an EMBL/GenBank/DDBJ whole genome shotgun (WGS) entry which is preliminary data.</text>
</comment>
<dbReference type="InterPro" id="IPR027417">
    <property type="entry name" value="P-loop_NTPase"/>
</dbReference>
<dbReference type="GO" id="GO:0016887">
    <property type="term" value="F:ATP hydrolysis activity"/>
    <property type="evidence" value="ECO:0007669"/>
    <property type="project" value="InterPro"/>
</dbReference>
<comment type="similarity">
    <text evidence="4">Belongs to the ABC transporter superfamily. Macrolide exporter (TC 3.A.1.122) family.</text>
</comment>
<evidence type="ECO:0000256" key="2">
    <source>
        <dbReference type="ARBA" id="ARBA00022741"/>
    </source>
</evidence>
<dbReference type="Proteomes" id="UP000294555">
    <property type="component" value="Unassembled WGS sequence"/>
</dbReference>
<dbReference type="PROSITE" id="PS00211">
    <property type="entry name" value="ABC_TRANSPORTER_1"/>
    <property type="match status" value="1"/>
</dbReference>
<reference evidence="6 7" key="1">
    <citation type="submission" date="2019-02" db="EMBL/GenBank/DDBJ databases">
        <title>Investigation of anaerobic lignin degradation for improved lignocellulosic biofuels.</title>
        <authorList>
            <person name="Deangelis K."/>
        </authorList>
    </citation>
    <scope>NUCLEOTIDE SEQUENCE [LARGE SCALE GENOMIC DNA]</scope>
    <source>
        <strain evidence="6 7">159R</strain>
    </source>
</reference>
<keyword evidence="3 6" id="KW-0067">ATP-binding</keyword>
<evidence type="ECO:0000259" key="5">
    <source>
        <dbReference type="PROSITE" id="PS50893"/>
    </source>
</evidence>
<dbReference type="GO" id="GO:1902495">
    <property type="term" value="C:transmembrane transporter complex"/>
    <property type="evidence" value="ECO:0007669"/>
    <property type="project" value="UniProtKB-ARBA"/>
</dbReference>
<dbReference type="FunFam" id="3.40.50.300:FF:000032">
    <property type="entry name" value="Export ABC transporter ATP-binding protein"/>
    <property type="match status" value="1"/>
</dbReference>
<dbReference type="InterPro" id="IPR017911">
    <property type="entry name" value="MacB-like_ATP-bd"/>
</dbReference>
<name>A0A4R1NGL1_9GAMM</name>
<accession>A0A4R1NGL1</accession>
<sequence length="221" mass="24340">MIKLEHAGKFYLTKTIKTLALNNVDLAIIPGEFLSVMGPSGSGKSTLLNVLGLFESLDTGRFTLDGEVVEGLSYSQKIALRRRLIGYIFQSFSLISHMTVNENVALPLKYRNVPKTERKARVKQTLETFGLTPRAEHYPSQLSGGQQQRVAIARAMISHPALILADEPTGNLDSKSSRAVLEQLKKINGQGTTVVMVTHSREASSYAGRVLMMRDGRLDSH</sequence>
<keyword evidence="1" id="KW-0813">Transport</keyword>
<gene>
    <name evidence="6" type="ORF">EZJ58_4340</name>
</gene>
<keyword evidence="7" id="KW-1185">Reference proteome</keyword>
<dbReference type="CDD" id="cd03255">
    <property type="entry name" value="ABC_MJ0796_LolCDE_FtsE"/>
    <property type="match status" value="1"/>
</dbReference>
<protein>
    <submittedName>
        <fullName evidence="6">Putative ABC transport system ATP-binding protein</fullName>
    </submittedName>
</protein>
<dbReference type="SUPFAM" id="SSF52540">
    <property type="entry name" value="P-loop containing nucleoside triphosphate hydrolases"/>
    <property type="match status" value="1"/>
</dbReference>
<dbReference type="RefSeq" id="WP_132925252.1">
    <property type="nucleotide sequence ID" value="NZ_SJOI01000001.1"/>
</dbReference>
<dbReference type="PROSITE" id="PS50893">
    <property type="entry name" value="ABC_TRANSPORTER_2"/>
    <property type="match status" value="1"/>
</dbReference>
<dbReference type="InterPro" id="IPR015854">
    <property type="entry name" value="ABC_transpr_LolD-like"/>
</dbReference>
<evidence type="ECO:0000313" key="6">
    <source>
        <dbReference type="EMBL" id="TCL06109.1"/>
    </source>
</evidence>
<dbReference type="GO" id="GO:0005886">
    <property type="term" value="C:plasma membrane"/>
    <property type="evidence" value="ECO:0007669"/>
    <property type="project" value="TreeGrafter"/>
</dbReference>
<feature type="domain" description="ABC transporter" evidence="5">
    <location>
        <begin position="2"/>
        <end position="221"/>
    </location>
</feature>
<dbReference type="PANTHER" id="PTHR24220">
    <property type="entry name" value="IMPORT ATP-BINDING PROTEIN"/>
    <property type="match status" value="1"/>
</dbReference>
<evidence type="ECO:0000256" key="4">
    <source>
        <dbReference type="ARBA" id="ARBA00038388"/>
    </source>
</evidence>
<organism evidence="6 7">
    <name type="scientific">Sodalis ligni</name>
    <dbReference type="NCBI Taxonomy" id="2697027"/>
    <lineage>
        <taxon>Bacteria</taxon>
        <taxon>Pseudomonadati</taxon>
        <taxon>Pseudomonadota</taxon>
        <taxon>Gammaproteobacteria</taxon>
        <taxon>Enterobacterales</taxon>
        <taxon>Bruguierivoracaceae</taxon>
        <taxon>Sodalis</taxon>
    </lineage>
</organism>
<proteinExistence type="inferred from homology"/>
<keyword evidence="2" id="KW-0547">Nucleotide-binding</keyword>
<dbReference type="GO" id="GO:0005524">
    <property type="term" value="F:ATP binding"/>
    <property type="evidence" value="ECO:0007669"/>
    <property type="project" value="UniProtKB-KW"/>
</dbReference>
<dbReference type="GO" id="GO:0022857">
    <property type="term" value="F:transmembrane transporter activity"/>
    <property type="evidence" value="ECO:0007669"/>
    <property type="project" value="TreeGrafter"/>
</dbReference>
<dbReference type="PANTHER" id="PTHR24220:SF648">
    <property type="entry name" value="ABC TRANSPORTER ATP-BINDING PROTEIN YTRE"/>
    <property type="match status" value="1"/>
</dbReference>
<dbReference type="InterPro" id="IPR017871">
    <property type="entry name" value="ABC_transporter-like_CS"/>
</dbReference>